<dbReference type="EMBL" id="JAQQLI010000051">
    <property type="protein sequence ID" value="MDC7788769.1"/>
    <property type="molecule type" value="Genomic_DNA"/>
</dbReference>
<reference evidence="5" key="2">
    <citation type="submission" date="2023-02" db="EMBL/GenBank/DDBJ databases">
        <authorList>
            <person name="Rayyan A."/>
            <person name="Meyer T."/>
            <person name="Kyndt J.A."/>
        </authorList>
    </citation>
    <scope>NUCLEOTIDE SEQUENCE</scope>
    <source>
        <strain evidence="5">DSM 9987</strain>
    </source>
</reference>
<dbReference type="SMART" id="SM01092">
    <property type="entry name" value="CO_deh_flav_C"/>
    <property type="match status" value="1"/>
</dbReference>
<organism evidence="5 6">
    <name type="scientific">Rhodoplanes tepidamans</name>
    <name type="common">Rhodoplanes cryptolactis</name>
    <dbReference type="NCBI Taxonomy" id="200616"/>
    <lineage>
        <taxon>Bacteria</taxon>
        <taxon>Pseudomonadati</taxon>
        <taxon>Pseudomonadota</taxon>
        <taxon>Alphaproteobacteria</taxon>
        <taxon>Hyphomicrobiales</taxon>
        <taxon>Nitrobacteraceae</taxon>
        <taxon>Rhodoplanes</taxon>
    </lineage>
</organism>
<dbReference type="Pfam" id="PF00941">
    <property type="entry name" value="FAD_binding_5"/>
    <property type="match status" value="1"/>
</dbReference>
<dbReference type="InterPro" id="IPR036318">
    <property type="entry name" value="FAD-bd_PCMH-like_sf"/>
</dbReference>
<dbReference type="PANTHER" id="PTHR42659:SF2">
    <property type="entry name" value="XANTHINE DEHYDROGENASE SUBUNIT C-RELATED"/>
    <property type="match status" value="1"/>
</dbReference>
<dbReference type="Gene3D" id="3.30.465.10">
    <property type="match status" value="1"/>
</dbReference>
<dbReference type="Gene3D" id="3.30.390.50">
    <property type="entry name" value="CO dehydrogenase flavoprotein, C-terminal domain"/>
    <property type="match status" value="1"/>
</dbReference>
<keyword evidence="6" id="KW-1185">Reference proteome</keyword>
<dbReference type="RefSeq" id="WP_272779601.1">
    <property type="nucleotide sequence ID" value="NZ_JAQQLI010000051.1"/>
</dbReference>
<dbReference type="InterPro" id="IPR051312">
    <property type="entry name" value="Diverse_Substr_Oxidored"/>
</dbReference>
<keyword evidence="3" id="KW-0560">Oxidoreductase</keyword>
<keyword evidence="2" id="KW-0274">FAD</keyword>
<evidence type="ECO:0000256" key="2">
    <source>
        <dbReference type="ARBA" id="ARBA00022827"/>
    </source>
</evidence>
<accession>A0ABT5JGE0</accession>
<dbReference type="InterPro" id="IPR016169">
    <property type="entry name" value="FAD-bd_PCMH_sub2"/>
</dbReference>
<dbReference type="InterPro" id="IPR016166">
    <property type="entry name" value="FAD-bd_PCMH"/>
</dbReference>
<protein>
    <submittedName>
        <fullName evidence="5">Xanthine dehydrogenase family protein subunit M</fullName>
    </submittedName>
</protein>
<dbReference type="SUPFAM" id="SSF55447">
    <property type="entry name" value="CO dehydrogenase flavoprotein C-terminal domain-like"/>
    <property type="match status" value="1"/>
</dbReference>
<proteinExistence type="predicted"/>
<dbReference type="InterPro" id="IPR016167">
    <property type="entry name" value="FAD-bd_PCMH_sub1"/>
</dbReference>
<dbReference type="Gene3D" id="3.30.43.10">
    <property type="entry name" value="Uridine Diphospho-n-acetylenolpyruvylglucosamine Reductase, domain 2"/>
    <property type="match status" value="1"/>
</dbReference>
<dbReference type="Proteomes" id="UP001165652">
    <property type="component" value="Unassembled WGS sequence"/>
</dbReference>
<evidence type="ECO:0000259" key="4">
    <source>
        <dbReference type="PROSITE" id="PS51387"/>
    </source>
</evidence>
<dbReference type="PROSITE" id="PS51387">
    <property type="entry name" value="FAD_PCMH"/>
    <property type="match status" value="1"/>
</dbReference>
<evidence type="ECO:0000256" key="3">
    <source>
        <dbReference type="ARBA" id="ARBA00023002"/>
    </source>
</evidence>
<reference evidence="5" key="1">
    <citation type="journal article" date="2023" name="Microbiol Resour">
        <title>Genome Sequences of Rhodoplanes serenus and Two Thermotolerant Strains, Rhodoplanes tepidamans and 'Rhodoplanes cryptolactis,' Further Refine the Genus.</title>
        <authorList>
            <person name="Rayyan A.A."/>
            <person name="Kyndt J.A."/>
        </authorList>
    </citation>
    <scope>NUCLEOTIDE SEQUENCE</scope>
    <source>
        <strain evidence="5">DSM 9987</strain>
    </source>
</reference>
<comment type="caution">
    <text evidence="5">The sequence shown here is derived from an EMBL/GenBank/DDBJ whole genome shotgun (WGS) entry which is preliminary data.</text>
</comment>
<dbReference type="InterPro" id="IPR005107">
    <property type="entry name" value="CO_DH_flav_C"/>
</dbReference>
<dbReference type="InterPro" id="IPR002346">
    <property type="entry name" value="Mopterin_DH_FAD-bd"/>
</dbReference>
<dbReference type="Pfam" id="PF03450">
    <property type="entry name" value="CO_deh_flav_C"/>
    <property type="match status" value="1"/>
</dbReference>
<gene>
    <name evidence="5" type="ORF">PQJ73_24045</name>
</gene>
<dbReference type="InterPro" id="IPR036683">
    <property type="entry name" value="CO_DH_flav_C_dom_sf"/>
</dbReference>
<name>A0ABT5JGE0_RHOTP</name>
<feature type="domain" description="FAD-binding PCMH-type" evidence="4">
    <location>
        <begin position="1"/>
        <end position="176"/>
    </location>
</feature>
<sequence length="295" mass="30385">MKPFGYVAAKDSGHAVALLAEYGKGAKVLAGGTDLLADLKNSPHPPPDVMVDISRAADLKGIALTDAGLRIGALTTHTEIVDSPLIADTLPALAEAAVVIGAVQTRNLGTIGGNLMTCVPSMDSGPTLLALDAQVTILGPSGRRTIPLSELFVGPRRTSLGFAELLVEIVIPKKNVGKPSAFQKFGLRKGQALALVNAAAGFWGGDGVFAEPAIALGAVAPTVIRAPKAEAWLAGRPISEEAMAEAGRIAATEAKPITDFRASAEYRLDLIAVLVKRALAGAHARVTPNQKDLAS</sequence>
<dbReference type="PANTHER" id="PTHR42659">
    <property type="entry name" value="XANTHINE DEHYDROGENASE SUBUNIT C-RELATED"/>
    <property type="match status" value="1"/>
</dbReference>
<evidence type="ECO:0000313" key="6">
    <source>
        <dbReference type="Proteomes" id="UP001165652"/>
    </source>
</evidence>
<evidence type="ECO:0000256" key="1">
    <source>
        <dbReference type="ARBA" id="ARBA00022630"/>
    </source>
</evidence>
<dbReference type="SUPFAM" id="SSF56176">
    <property type="entry name" value="FAD-binding/transporter-associated domain-like"/>
    <property type="match status" value="1"/>
</dbReference>
<keyword evidence="1" id="KW-0285">Flavoprotein</keyword>
<evidence type="ECO:0000313" key="5">
    <source>
        <dbReference type="EMBL" id="MDC7788769.1"/>
    </source>
</evidence>